<evidence type="ECO:0000256" key="1">
    <source>
        <dbReference type="SAM" id="SignalP"/>
    </source>
</evidence>
<evidence type="ECO:0000313" key="3">
    <source>
        <dbReference type="Proteomes" id="UP000009168"/>
    </source>
</evidence>
<name>Q246A5_TETTS</name>
<feature type="chain" id="PRO_5004202002" evidence="1">
    <location>
        <begin position="19"/>
        <end position="212"/>
    </location>
</feature>
<organism evidence="2 3">
    <name type="scientific">Tetrahymena thermophila (strain SB210)</name>
    <dbReference type="NCBI Taxonomy" id="312017"/>
    <lineage>
        <taxon>Eukaryota</taxon>
        <taxon>Sar</taxon>
        <taxon>Alveolata</taxon>
        <taxon>Ciliophora</taxon>
        <taxon>Intramacronucleata</taxon>
        <taxon>Oligohymenophorea</taxon>
        <taxon>Hymenostomatida</taxon>
        <taxon>Tetrahymenina</taxon>
        <taxon>Tetrahymenidae</taxon>
        <taxon>Tetrahymena</taxon>
    </lineage>
</organism>
<protein>
    <submittedName>
        <fullName evidence="2">Kinase domain protein</fullName>
    </submittedName>
</protein>
<proteinExistence type="predicted"/>
<dbReference type="InParanoid" id="Q246A5"/>
<accession>Q246A5</accession>
<dbReference type="RefSeq" id="XP_001023723.1">
    <property type="nucleotide sequence ID" value="XM_001023723.1"/>
</dbReference>
<keyword evidence="1" id="KW-0732">Signal</keyword>
<dbReference type="HOGENOM" id="CLU_1301900_0_0_1"/>
<gene>
    <name evidence="2" type="ORF">TTHERM_00243940</name>
</gene>
<keyword evidence="3" id="KW-1185">Reference proteome</keyword>
<dbReference type="GO" id="GO:0016301">
    <property type="term" value="F:kinase activity"/>
    <property type="evidence" value="ECO:0007669"/>
    <property type="project" value="UniProtKB-KW"/>
</dbReference>
<dbReference type="EMBL" id="GG662474">
    <property type="protein sequence ID" value="EAS03478.1"/>
    <property type="molecule type" value="Genomic_DNA"/>
</dbReference>
<dbReference type="KEGG" id="tet:TTHERM_00243940"/>
<evidence type="ECO:0000313" key="2">
    <source>
        <dbReference type="EMBL" id="EAS03478.1"/>
    </source>
</evidence>
<dbReference type="AlphaFoldDB" id="Q246A5"/>
<keyword evidence="2" id="KW-0808">Transferase</keyword>
<dbReference type="Proteomes" id="UP000009168">
    <property type="component" value="Unassembled WGS sequence"/>
</dbReference>
<feature type="signal peptide" evidence="1">
    <location>
        <begin position="1"/>
        <end position="18"/>
    </location>
</feature>
<dbReference type="GeneID" id="7828633"/>
<reference evidence="3" key="1">
    <citation type="journal article" date="2006" name="PLoS Biol.">
        <title>Macronuclear genome sequence of the ciliate Tetrahymena thermophila, a model eukaryote.</title>
        <authorList>
            <person name="Eisen J.A."/>
            <person name="Coyne R.S."/>
            <person name="Wu M."/>
            <person name="Wu D."/>
            <person name="Thiagarajan M."/>
            <person name="Wortman J.R."/>
            <person name="Badger J.H."/>
            <person name="Ren Q."/>
            <person name="Amedeo P."/>
            <person name="Jones K.M."/>
            <person name="Tallon L.J."/>
            <person name="Delcher A.L."/>
            <person name="Salzberg S.L."/>
            <person name="Silva J.C."/>
            <person name="Haas B.J."/>
            <person name="Majoros W.H."/>
            <person name="Farzad M."/>
            <person name="Carlton J.M."/>
            <person name="Smith R.K. Jr."/>
            <person name="Garg J."/>
            <person name="Pearlman R.E."/>
            <person name="Karrer K.M."/>
            <person name="Sun L."/>
            <person name="Manning G."/>
            <person name="Elde N.C."/>
            <person name="Turkewitz A.P."/>
            <person name="Asai D.J."/>
            <person name="Wilkes D.E."/>
            <person name="Wang Y."/>
            <person name="Cai H."/>
            <person name="Collins K."/>
            <person name="Stewart B.A."/>
            <person name="Lee S.R."/>
            <person name="Wilamowska K."/>
            <person name="Weinberg Z."/>
            <person name="Ruzzo W.L."/>
            <person name="Wloga D."/>
            <person name="Gaertig J."/>
            <person name="Frankel J."/>
            <person name="Tsao C.-C."/>
            <person name="Gorovsky M.A."/>
            <person name="Keeling P.J."/>
            <person name="Waller R.F."/>
            <person name="Patron N.J."/>
            <person name="Cherry J.M."/>
            <person name="Stover N.A."/>
            <person name="Krieger C.J."/>
            <person name="del Toro C."/>
            <person name="Ryder H.F."/>
            <person name="Williamson S.C."/>
            <person name="Barbeau R.A."/>
            <person name="Hamilton E.P."/>
            <person name="Orias E."/>
        </authorList>
    </citation>
    <scope>NUCLEOTIDE SEQUENCE [LARGE SCALE GENOMIC DNA]</scope>
    <source>
        <strain evidence="3">SB210</strain>
    </source>
</reference>
<keyword evidence="2" id="KW-0418">Kinase</keyword>
<sequence>MKTIQFYLLISFTIQVASQECMTGCQKCRQVENNQQIQCDQCLEPYQLHNGDCIYQGCSPGLYFQINQNQDNKTTGNCFSICDPHFYSDIQTNTCKKLVQCSSTYSTQQNFNETPLDFFIYKQQYYVALLTSQLSIYDQSMLGLVKNLKYEQDDLTIQQVNGSIIAIKNDLSIKIWDIINEIRNDCDNITPTSVNQKIQFAQQLEYTAINNL</sequence>